<dbReference type="RefSeq" id="WP_013292166.1">
    <property type="nucleotide sequence ID" value="NC_014394.1"/>
</dbReference>
<evidence type="ECO:0000256" key="1">
    <source>
        <dbReference type="SAM" id="Phobius"/>
    </source>
</evidence>
<accession>D9SIG6</accession>
<keyword evidence="1" id="KW-1133">Transmembrane helix</keyword>
<protein>
    <recommendedName>
        <fullName evidence="4">Elongation factor-1 alpha</fullName>
    </recommendedName>
</protein>
<dbReference type="EMBL" id="CP002159">
    <property type="protein sequence ID" value="ADL54223.1"/>
    <property type="molecule type" value="Genomic_DNA"/>
</dbReference>
<dbReference type="eggNOG" id="ENOG502ZQV6">
    <property type="taxonomic scope" value="Bacteria"/>
</dbReference>
<keyword evidence="3" id="KW-1185">Reference proteome</keyword>
<evidence type="ECO:0000313" key="2">
    <source>
        <dbReference type="EMBL" id="ADL54223.1"/>
    </source>
</evidence>
<dbReference type="STRING" id="395494.Galf_0178"/>
<gene>
    <name evidence="2" type="ordered locus">Galf_0178</name>
</gene>
<feature type="transmembrane region" description="Helical" evidence="1">
    <location>
        <begin position="159"/>
        <end position="177"/>
    </location>
</feature>
<evidence type="ECO:0008006" key="4">
    <source>
        <dbReference type="Google" id="ProtNLM"/>
    </source>
</evidence>
<reference evidence="2 3" key="1">
    <citation type="submission" date="2010-08" db="EMBL/GenBank/DDBJ databases">
        <title>Complete sequence of Gallionella capsiferriformans ES-2.</title>
        <authorList>
            <consortium name="US DOE Joint Genome Institute"/>
            <person name="Lucas S."/>
            <person name="Copeland A."/>
            <person name="Lapidus A."/>
            <person name="Cheng J.-F."/>
            <person name="Bruce D."/>
            <person name="Goodwin L."/>
            <person name="Pitluck S."/>
            <person name="Chertkov O."/>
            <person name="Davenport K.W."/>
            <person name="Detter J.C."/>
            <person name="Han C."/>
            <person name="Tapia R."/>
            <person name="Land M."/>
            <person name="Hauser L."/>
            <person name="Chang Y.-J."/>
            <person name="Jeffries C."/>
            <person name="Kyrpides N."/>
            <person name="Ivanova N."/>
            <person name="Mikhailova N."/>
            <person name="Shelobolina E.S."/>
            <person name="Picardal F."/>
            <person name="Roden E."/>
            <person name="Emerson D."/>
            <person name="Woyke T."/>
        </authorList>
    </citation>
    <scope>NUCLEOTIDE SEQUENCE [LARGE SCALE GENOMIC DNA]</scope>
    <source>
        <strain evidence="2 3">ES-2</strain>
    </source>
</reference>
<feature type="transmembrane region" description="Helical" evidence="1">
    <location>
        <begin position="22"/>
        <end position="44"/>
    </location>
</feature>
<keyword evidence="1" id="KW-0812">Transmembrane</keyword>
<evidence type="ECO:0000313" key="3">
    <source>
        <dbReference type="Proteomes" id="UP000001235"/>
    </source>
</evidence>
<organism evidence="2 3">
    <name type="scientific">Gallionella capsiferriformans (strain ES-2)</name>
    <name type="common">Gallionella ferruginea capsiferriformans (strain ES-2)</name>
    <dbReference type="NCBI Taxonomy" id="395494"/>
    <lineage>
        <taxon>Bacteria</taxon>
        <taxon>Pseudomonadati</taxon>
        <taxon>Pseudomonadota</taxon>
        <taxon>Betaproteobacteria</taxon>
        <taxon>Nitrosomonadales</taxon>
        <taxon>Gallionellaceae</taxon>
        <taxon>Gallionella</taxon>
    </lineage>
</organism>
<sequence>MAAVEGHIVPKRFYDRTISEKLLYTCFLSLVGLGYLMATAYLYVTHEMNDTKPGLSVADVANSYYGNRSGTRLEAAIRGPMSGNISPEDSEVMVAWLKDGAEEEHFAKDIKPILDKTCLACHVQASGMNIADFSTYQGLHKFAEVDTGMSMASLLKLSHIHLFGISLLLFMLGSIFIQCEINVWFKRFLVVSPMLAVFVDVLSWFLTKYDSHYAVIVIAAGGLLGMSMALQILISLYQIWTLKRPVH</sequence>
<proteinExistence type="predicted"/>
<dbReference type="KEGG" id="gca:Galf_0178"/>
<feature type="transmembrane region" description="Helical" evidence="1">
    <location>
        <begin position="213"/>
        <end position="237"/>
    </location>
</feature>
<feature type="transmembrane region" description="Helical" evidence="1">
    <location>
        <begin position="189"/>
        <end position="207"/>
    </location>
</feature>
<dbReference type="Proteomes" id="UP000001235">
    <property type="component" value="Chromosome"/>
</dbReference>
<dbReference type="OrthoDB" id="282780at2"/>
<dbReference type="HOGENOM" id="CLU_076573_0_0_4"/>
<dbReference type="AlphaFoldDB" id="D9SIG6"/>
<keyword evidence="1" id="KW-0472">Membrane</keyword>
<name>D9SIG6_GALCS</name>